<evidence type="ECO:0000256" key="1">
    <source>
        <dbReference type="SAM" id="MobiDB-lite"/>
    </source>
</evidence>
<evidence type="ECO:0000256" key="2">
    <source>
        <dbReference type="SAM" id="SignalP"/>
    </source>
</evidence>
<reference evidence="3 4" key="1">
    <citation type="submission" date="2014-07" db="EMBL/GenBank/DDBJ databases">
        <title>Draft Genome Sequence of Gephyronic Acid Producer, Cystobacter violaceus Strain Cb vi76.</title>
        <authorList>
            <person name="Stevens D.C."/>
            <person name="Young J."/>
            <person name="Carmichael R."/>
            <person name="Tan J."/>
            <person name="Taylor R.E."/>
        </authorList>
    </citation>
    <scope>NUCLEOTIDE SEQUENCE [LARGE SCALE GENOMIC DNA]</scope>
    <source>
        <strain evidence="3 4">Cb vi76</strain>
    </source>
</reference>
<feature type="compositionally biased region" description="Basic and acidic residues" evidence="1">
    <location>
        <begin position="144"/>
        <end position="154"/>
    </location>
</feature>
<keyword evidence="2" id="KW-0732">Signal</keyword>
<feature type="signal peptide" evidence="2">
    <location>
        <begin position="1"/>
        <end position="18"/>
    </location>
</feature>
<sequence>MRGLLILAVSLWAAGAIAEEPSRRQEPRAAMLEALEAQATLPAQLPRLPDESSPVAEQARDTAAQGARRDAAARTRGEAADKARGEASRQAARTPPGRSLEAARAAALGAAGGGSEAQDAAGRSRSEHVRKNKDPKPDSPGNGRPKEPGALRGP</sequence>
<accession>A0A084T1Z8</accession>
<proteinExistence type="predicted"/>
<comment type="caution">
    <text evidence="3">The sequence shown here is derived from an EMBL/GenBank/DDBJ whole genome shotgun (WGS) entry which is preliminary data.</text>
</comment>
<evidence type="ECO:0008006" key="5">
    <source>
        <dbReference type="Google" id="ProtNLM"/>
    </source>
</evidence>
<name>A0A084T1Z8_9BACT</name>
<feature type="compositionally biased region" description="Basic and acidic residues" evidence="1">
    <location>
        <begin position="122"/>
        <end position="137"/>
    </location>
</feature>
<evidence type="ECO:0000313" key="3">
    <source>
        <dbReference type="EMBL" id="KFA94733.1"/>
    </source>
</evidence>
<organism evidence="3 4">
    <name type="scientific">Archangium violaceum Cb vi76</name>
    <dbReference type="NCBI Taxonomy" id="1406225"/>
    <lineage>
        <taxon>Bacteria</taxon>
        <taxon>Pseudomonadati</taxon>
        <taxon>Myxococcota</taxon>
        <taxon>Myxococcia</taxon>
        <taxon>Myxococcales</taxon>
        <taxon>Cystobacterineae</taxon>
        <taxon>Archangiaceae</taxon>
        <taxon>Archangium</taxon>
    </lineage>
</organism>
<feature type="compositionally biased region" description="Low complexity" evidence="1">
    <location>
        <begin position="97"/>
        <end position="109"/>
    </location>
</feature>
<evidence type="ECO:0000313" key="4">
    <source>
        <dbReference type="Proteomes" id="UP000028547"/>
    </source>
</evidence>
<feature type="compositionally biased region" description="Basic and acidic residues" evidence="1">
    <location>
        <begin position="67"/>
        <end position="87"/>
    </location>
</feature>
<dbReference type="AlphaFoldDB" id="A0A084T1Z8"/>
<dbReference type="EMBL" id="JPMI01000004">
    <property type="protein sequence ID" value="KFA94733.1"/>
    <property type="molecule type" value="Genomic_DNA"/>
</dbReference>
<protein>
    <recommendedName>
        <fullName evidence="5">Translation initiation factor IF-2</fullName>
    </recommendedName>
</protein>
<dbReference type="Proteomes" id="UP000028547">
    <property type="component" value="Unassembled WGS sequence"/>
</dbReference>
<feature type="region of interest" description="Disordered" evidence="1">
    <location>
        <begin position="35"/>
        <end position="154"/>
    </location>
</feature>
<feature type="chain" id="PRO_5001782265" description="Translation initiation factor IF-2" evidence="2">
    <location>
        <begin position="19"/>
        <end position="154"/>
    </location>
</feature>
<gene>
    <name evidence="3" type="ORF">Q664_00710</name>
</gene>
<dbReference type="RefSeq" id="WP_043388597.1">
    <property type="nucleotide sequence ID" value="NZ_JPMI01000004.1"/>
</dbReference>